<organism evidence="2 3">
    <name type="scientific">Heterodera schachtii</name>
    <name type="common">Sugarbeet cyst nematode worm</name>
    <name type="synonym">Tylenchus schachtii</name>
    <dbReference type="NCBI Taxonomy" id="97005"/>
    <lineage>
        <taxon>Eukaryota</taxon>
        <taxon>Metazoa</taxon>
        <taxon>Ecdysozoa</taxon>
        <taxon>Nematoda</taxon>
        <taxon>Chromadorea</taxon>
        <taxon>Rhabditida</taxon>
        <taxon>Tylenchina</taxon>
        <taxon>Tylenchomorpha</taxon>
        <taxon>Tylenchoidea</taxon>
        <taxon>Heteroderidae</taxon>
        <taxon>Heteroderinae</taxon>
        <taxon>Heterodera</taxon>
    </lineage>
</organism>
<name>A0ABD2JJY9_HETSC</name>
<feature type="region of interest" description="Disordered" evidence="1">
    <location>
        <begin position="1"/>
        <end position="20"/>
    </location>
</feature>
<evidence type="ECO:0000313" key="3">
    <source>
        <dbReference type="Proteomes" id="UP001620645"/>
    </source>
</evidence>
<proteinExistence type="predicted"/>
<sequence length="213" mass="24176">MPSCLLPSPSSTSLTPDQTPVLSPITNDSRFSYHVPMSFSPFSPPPTPTFFQAAVPVTDDTLLRLANFVRSTNSDTQQQQQLVRQQQMPVIESKDDDARRISAANIGTMSRVAMLELVRAQVRSPIVDFLCMVLSDFNQFGHFCSFIDSREFKILNTKTFTELLNLRSKQKPKSYLQVARALKGYEGRLVDGHVMLRKVKDKRNQFKFFPDLP</sequence>
<evidence type="ECO:0000256" key="1">
    <source>
        <dbReference type="SAM" id="MobiDB-lite"/>
    </source>
</evidence>
<dbReference type="AlphaFoldDB" id="A0ABD2JJY9"/>
<dbReference type="Proteomes" id="UP001620645">
    <property type="component" value="Unassembled WGS sequence"/>
</dbReference>
<dbReference type="EMBL" id="JBICCN010000138">
    <property type="protein sequence ID" value="KAL3090819.1"/>
    <property type="molecule type" value="Genomic_DNA"/>
</dbReference>
<keyword evidence="3" id="KW-1185">Reference proteome</keyword>
<comment type="caution">
    <text evidence="2">The sequence shown here is derived from an EMBL/GenBank/DDBJ whole genome shotgun (WGS) entry which is preliminary data.</text>
</comment>
<accession>A0ABD2JJY9</accession>
<dbReference type="InterPro" id="IPR036388">
    <property type="entry name" value="WH-like_DNA-bd_sf"/>
</dbReference>
<evidence type="ECO:0000313" key="2">
    <source>
        <dbReference type="EMBL" id="KAL3090819.1"/>
    </source>
</evidence>
<dbReference type="Gene3D" id="1.10.10.10">
    <property type="entry name" value="Winged helix-like DNA-binding domain superfamily/Winged helix DNA-binding domain"/>
    <property type="match status" value="1"/>
</dbReference>
<protein>
    <recommendedName>
        <fullName evidence="4">ETS domain-containing protein</fullName>
    </recommendedName>
</protein>
<reference evidence="2 3" key="1">
    <citation type="submission" date="2024-10" db="EMBL/GenBank/DDBJ databases">
        <authorList>
            <person name="Kim D."/>
        </authorList>
    </citation>
    <scope>NUCLEOTIDE SEQUENCE [LARGE SCALE GENOMIC DNA]</scope>
    <source>
        <strain evidence="2">Taebaek</strain>
    </source>
</reference>
<evidence type="ECO:0008006" key="4">
    <source>
        <dbReference type="Google" id="ProtNLM"/>
    </source>
</evidence>
<gene>
    <name evidence="2" type="ORF">niasHS_007194</name>
</gene>